<feature type="region of interest" description="Disordered" evidence="1">
    <location>
        <begin position="24"/>
        <end position="80"/>
    </location>
</feature>
<comment type="caution">
    <text evidence="3">The sequence shown here is derived from an EMBL/GenBank/DDBJ whole genome shotgun (WGS) entry which is preliminary data.</text>
</comment>
<dbReference type="EMBL" id="JAUSUP010000012">
    <property type="protein sequence ID" value="MDQ0352692.1"/>
    <property type="molecule type" value="Genomic_DNA"/>
</dbReference>
<keyword evidence="4" id="KW-1185">Reference proteome</keyword>
<evidence type="ECO:0008006" key="5">
    <source>
        <dbReference type="Google" id="ProtNLM"/>
    </source>
</evidence>
<dbReference type="RefSeq" id="WP_307069477.1">
    <property type="nucleotide sequence ID" value="NZ_JAUSUP010000012.1"/>
</dbReference>
<evidence type="ECO:0000313" key="4">
    <source>
        <dbReference type="Proteomes" id="UP001236723"/>
    </source>
</evidence>
<evidence type="ECO:0000256" key="2">
    <source>
        <dbReference type="SAM" id="SignalP"/>
    </source>
</evidence>
<accession>A0ABU0DW78</accession>
<feature type="compositionally biased region" description="Acidic residues" evidence="1">
    <location>
        <begin position="25"/>
        <end position="80"/>
    </location>
</feature>
<evidence type="ECO:0000256" key="1">
    <source>
        <dbReference type="SAM" id="MobiDB-lite"/>
    </source>
</evidence>
<gene>
    <name evidence="3" type="ORF">J2R98_002543</name>
</gene>
<feature type="signal peptide" evidence="2">
    <location>
        <begin position="1"/>
        <end position="25"/>
    </location>
</feature>
<organism evidence="3 4">
    <name type="scientific">Alkalibacillus filiformis</name>
    <dbReference type="NCBI Taxonomy" id="200990"/>
    <lineage>
        <taxon>Bacteria</taxon>
        <taxon>Bacillati</taxon>
        <taxon>Bacillota</taxon>
        <taxon>Bacilli</taxon>
        <taxon>Bacillales</taxon>
        <taxon>Bacillaceae</taxon>
        <taxon>Alkalibacillus</taxon>
    </lineage>
</organism>
<sequence>MTTHIWKLCMVVLLTFGLLMGCATTDDEDYEDPGIDAPEDDSEMQQDEEFDDENQEDDEMQDEFDDEFDPDDNEDEEDNY</sequence>
<dbReference type="PROSITE" id="PS51257">
    <property type="entry name" value="PROKAR_LIPOPROTEIN"/>
    <property type="match status" value="1"/>
</dbReference>
<name>A0ABU0DW78_9BACI</name>
<dbReference type="Proteomes" id="UP001236723">
    <property type="component" value="Unassembled WGS sequence"/>
</dbReference>
<reference evidence="3 4" key="1">
    <citation type="submission" date="2023-07" db="EMBL/GenBank/DDBJ databases">
        <title>Genomic Encyclopedia of Type Strains, Phase IV (KMG-IV): sequencing the most valuable type-strain genomes for metagenomic binning, comparative biology and taxonomic classification.</title>
        <authorList>
            <person name="Goeker M."/>
        </authorList>
    </citation>
    <scope>NUCLEOTIDE SEQUENCE [LARGE SCALE GENOMIC DNA]</scope>
    <source>
        <strain evidence="3 4">DSM 15448</strain>
    </source>
</reference>
<protein>
    <recommendedName>
        <fullName evidence="5">DNA primase</fullName>
    </recommendedName>
</protein>
<evidence type="ECO:0000313" key="3">
    <source>
        <dbReference type="EMBL" id="MDQ0352692.1"/>
    </source>
</evidence>
<feature type="chain" id="PRO_5046628074" description="DNA primase" evidence="2">
    <location>
        <begin position="26"/>
        <end position="80"/>
    </location>
</feature>
<proteinExistence type="predicted"/>
<keyword evidence="2" id="KW-0732">Signal</keyword>